<dbReference type="WBParaSite" id="SPAL_0000082300.1">
    <property type="protein sequence ID" value="SPAL_0000082300.1"/>
    <property type="gene ID" value="SPAL_0000082300"/>
</dbReference>
<dbReference type="PANTHER" id="PTHR11733">
    <property type="entry name" value="ZINC METALLOPROTEASE FAMILY M13 NEPRILYSIN-RELATED"/>
    <property type="match status" value="1"/>
</dbReference>
<dbReference type="Gene3D" id="3.40.390.10">
    <property type="entry name" value="Collagenase (Catalytic Domain)"/>
    <property type="match status" value="1"/>
</dbReference>
<dbReference type="Proteomes" id="UP000046392">
    <property type="component" value="Unplaced"/>
</dbReference>
<dbReference type="PROSITE" id="PS51885">
    <property type="entry name" value="NEPRILYSIN"/>
    <property type="match status" value="1"/>
</dbReference>
<proteinExistence type="inferred from homology"/>
<keyword evidence="3" id="KW-1185">Reference proteome</keyword>
<name>A0A0N5B420_STREA</name>
<evidence type="ECO:0000256" key="1">
    <source>
        <dbReference type="ARBA" id="ARBA00007357"/>
    </source>
</evidence>
<accession>A0A0N5B420</accession>
<evidence type="ECO:0000259" key="2">
    <source>
        <dbReference type="Pfam" id="PF01431"/>
    </source>
</evidence>
<evidence type="ECO:0000313" key="4">
    <source>
        <dbReference type="WBParaSite" id="SPAL_0000082300.1"/>
    </source>
</evidence>
<comment type="similarity">
    <text evidence="1">Belongs to the peptidase M13 family.</text>
</comment>
<dbReference type="GO" id="GO:0004222">
    <property type="term" value="F:metalloendopeptidase activity"/>
    <property type="evidence" value="ECO:0007669"/>
    <property type="project" value="InterPro"/>
</dbReference>
<dbReference type="InterPro" id="IPR018497">
    <property type="entry name" value="Peptidase_M13_C"/>
</dbReference>
<dbReference type="InterPro" id="IPR024079">
    <property type="entry name" value="MetalloPept_cat_dom_sf"/>
</dbReference>
<dbReference type="GO" id="GO:0016485">
    <property type="term" value="P:protein processing"/>
    <property type="evidence" value="ECO:0007669"/>
    <property type="project" value="TreeGrafter"/>
</dbReference>
<dbReference type="InterPro" id="IPR000718">
    <property type="entry name" value="Peptidase_M13"/>
</dbReference>
<dbReference type="AlphaFoldDB" id="A0A0N5B420"/>
<feature type="domain" description="Peptidase M13 C-terminal" evidence="2">
    <location>
        <begin position="1"/>
        <end position="62"/>
    </location>
</feature>
<protein>
    <submittedName>
        <fullName evidence="4">Peptidase_M13 domain-containing protein</fullName>
    </submittedName>
</protein>
<dbReference type="SUPFAM" id="SSF55486">
    <property type="entry name" value="Metalloproteases ('zincins'), catalytic domain"/>
    <property type="match status" value="1"/>
</dbReference>
<dbReference type="GO" id="GO:0005886">
    <property type="term" value="C:plasma membrane"/>
    <property type="evidence" value="ECO:0007669"/>
    <property type="project" value="TreeGrafter"/>
</dbReference>
<dbReference type="Pfam" id="PF01431">
    <property type="entry name" value="Peptidase_M13"/>
    <property type="match status" value="1"/>
</dbReference>
<evidence type="ECO:0000313" key="3">
    <source>
        <dbReference type="Proteomes" id="UP000046392"/>
    </source>
</evidence>
<reference evidence="4" key="1">
    <citation type="submission" date="2017-02" db="UniProtKB">
        <authorList>
            <consortium name="WormBaseParasite"/>
        </authorList>
    </citation>
    <scope>IDENTIFICATION</scope>
</reference>
<dbReference type="PANTHER" id="PTHR11733:SF167">
    <property type="entry name" value="FI17812P1-RELATED"/>
    <property type="match status" value="1"/>
</dbReference>
<organism evidence="3 4">
    <name type="scientific">Strongyloides papillosus</name>
    <name type="common">Intestinal threadworm</name>
    <dbReference type="NCBI Taxonomy" id="174720"/>
    <lineage>
        <taxon>Eukaryota</taxon>
        <taxon>Metazoa</taxon>
        <taxon>Ecdysozoa</taxon>
        <taxon>Nematoda</taxon>
        <taxon>Chromadorea</taxon>
        <taxon>Rhabditida</taxon>
        <taxon>Tylenchina</taxon>
        <taxon>Panagrolaimomorpha</taxon>
        <taxon>Strongyloidoidea</taxon>
        <taxon>Strongyloididae</taxon>
        <taxon>Strongyloides</taxon>
    </lineage>
</organism>
<sequence>FISFGRLFCKHMSKSYMDEQMKDVHAPAEIRTNVALSNYKPFSNAFKCELNSKMNPEDKCELWKKQN</sequence>